<proteinExistence type="predicted"/>
<protein>
    <submittedName>
        <fullName evidence="3">DNase I-like protein</fullName>
    </submittedName>
</protein>
<dbReference type="PANTHER" id="PTHR11200:SF300">
    <property type="entry name" value="TYPE II INOSITOL 1,4,5-TRISPHOSPHATE 5-PHOSPHATASE"/>
    <property type="match status" value="1"/>
</dbReference>
<dbReference type="PANTHER" id="PTHR11200">
    <property type="entry name" value="INOSITOL 5-PHOSPHATASE"/>
    <property type="match status" value="1"/>
</dbReference>
<dbReference type="GO" id="GO:0004439">
    <property type="term" value="F:phosphatidylinositol-4,5-bisphosphate 5-phosphatase activity"/>
    <property type="evidence" value="ECO:0007669"/>
    <property type="project" value="TreeGrafter"/>
</dbReference>
<evidence type="ECO:0000313" key="4">
    <source>
        <dbReference type="Proteomes" id="UP000799536"/>
    </source>
</evidence>
<accession>A0A9P4MTQ7</accession>
<dbReference type="GO" id="GO:0046856">
    <property type="term" value="P:phosphatidylinositol dephosphorylation"/>
    <property type="evidence" value="ECO:0007669"/>
    <property type="project" value="InterPro"/>
</dbReference>
<keyword evidence="4" id="KW-1185">Reference proteome</keyword>
<feature type="compositionally biased region" description="Basic and acidic residues" evidence="1">
    <location>
        <begin position="96"/>
        <end position="107"/>
    </location>
</feature>
<gene>
    <name evidence="3" type="ORF">GQ43DRAFT_300777</name>
</gene>
<dbReference type="Gene3D" id="1.10.555.10">
    <property type="entry name" value="Rho GTPase activation protein"/>
    <property type="match status" value="1"/>
</dbReference>
<dbReference type="Pfam" id="PF22669">
    <property type="entry name" value="Exo_endo_phos2"/>
    <property type="match status" value="2"/>
</dbReference>
<reference evidence="3" key="1">
    <citation type="journal article" date="2020" name="Stud. Mycol.">
        <title>101 Dothideomycetes genomes: a test case for predicting lifestyles and emergence of pathogens.</title>
        <authorList>
            <person name="Haridas S."/>
            <person name="Albert R."/>
            <person name="Binder M."/>
            <person name="Bloem J."/>
            <person name="Labutti K."/>
            <person name="Salamov A."/>
            <person name="Andreopoulos B."/>
            <person name="Baker S."/>
            <person name="Barry K."/>
            <person name="Bills G."/>
            <person name="Bluhm B."/>
            <person name="Cannon C."/>
            <person name="Castanera R."/>
            <person name="Culley D."/>
            <person name="Daum C."/>
            <person name="Ezra D."/>
            <person name="Gonzalez J."/>
            <person name="Henrissat B."/>
            <person name="Kuo A."/>
            <person name="Liang C."/>
            <person name="Lipzen A."/>
            <person name="Lutzoni F."/>
            <person name="Magnuson J."/>
            <person name="Mondo S."/>
            <person name="Nolan M."/>
            <person name="Ohm R."/>
            <person name="Pangilinan J."/>
            <person name="Park H.-J."/>
            <person name="Ramirez L."/>
            <person name="Alfaro M."/>
            <person name="Sun H."/>
            <person name="Tritt A."/>
            <person name="Yoshinaga Y."/>
            <person name="Zwiers L.-H."/>
            <person name="Turgeon B."/>
            <person name="Goodwin S."/>
            <person name="Spatafora J."/>
            <person name="Crous P."/>
            <person name="Grigoriev I."/>
        </authorList>
    </citation>
    <scope>NUCLEOTIDE SEQUENCE</scope>
    <source>
        <strain evidence="3">ATCC 74209</strain>
    </source>
</reference>
<dbReference type="InterPro" id="IPR000300">
    <property type="entry name" value="IPPc"/>
</dbReference>
<evidence type="ECO:0000259" key="2">
    <source>
        <dbReference type="SMART" id="SM00128"/>
    </source>
</evidence>
<dbReference type="InterPro" id="IPR013783">
    <property type="entry name" value="Ig-like_fold"/>
</dbReference>
<dbReference type="OrthoDB" id="7862313at2759"/>
<dbReference type="Proteomes" id="UP000799536">
    <property type="component" value="Unassembled WGS sequence"/>
</dbReference>
<feature type="region of interest" description="Disordered" evidence="1">
    <location>
        <begin position="332"/>
        <end position="356"/>
    </location>
</feature>
<evidence type="ECO:0000313" key="3">
    <source>
        <dbReference type="EMBL" id="KAF2205584.1"/>
    </source>
</evidence>
<dbReference type="InterPro" id="IPR048869">
    <property type="entry name" value="OCRL-1_2_ASH"/>
</dbReference>
<comment type="caution">
    <text evidence="3">The sequence shown here is derived from an EMBL/GenBank/DDBJ whole genome shotgun (WGS) entry which is preliminary data.</text>
</comment>
<feature type="compositionally biased region" description="Polar residues" evidence="1">
    <location>
        <begin position="332"/>
        <end position="344"/>
    </location>
</feature>
<sequence>MPSSENDLTAVDDLESRIPGAFPGADSPLVSTHQALSQALYARRTEYTRPRNIRIKVGTWNIAAFKDAEKDIAGWFIGGDGIEKSIGGLGINDEPTESRGARSDKKSSTFPDQEAETIPGNDEIGLYALGLQEVVDITSATEALRPYTDPSTANRIKASLQERLPAGYQLVAEQQLIGLLLLIYAAPSVVPHVQSVSTTSVGTGLMGYMGNKGAVTARLLLGETTRLVFVNCHLAAGADKASVERRNWDAAQIATRTKFTPIPDALGTPQSPHEGIGEEDFAFWFGDLNYRLEGMPGDDVRRLLTVHTRGLDPEPLMSGDLSATAVGSDDISTVNTTSQSSLKTVESEEEASSLPARMDPASVLTTISSLLPHDELHQQQKSGKAFQDGWKEGPIEFLPTYKYDVGKVGVFDSSDKKRCPSWCDRILYRTRAAKLAHDAKVHEREEAKKKDEEMKARGIAEAENDEDVLFDYNPDTDGADDDYDEFDDPEPETVVTKQGFDDEILLEYYTAHQRVLSSDHKPLDAVFALKYDAVIPDLKAHVHQEVVKELDRTENEGRPSITLVVDRSPEKASTGAVSEDTIGFYGVDFEEVRYATPKRRSITIANTGRVPATFGFTNRSMGSEQSKGPLPSWLSARFDREPSSAASDQMSNQYTIEPAEVVNIELTAKIESNELVRELNEGTAHIDDILVLRVQNGRDHFLPIRGHWLQSTFARSIDKLIRIPEGGIRKLQHQKPESDVGVKWSAPRELFRLTEALETLTERTVADWDMTGHEEVKAPWQHNAAWPFTRNLPFTAGKLTETLYTNVYEALDCDKTFDSAFAPDIIPMQRLEVLADVLLRFLQSLEDGVVTKDMWEQLEKGMAAQERSKQQRPPEEERLWVLEILSSVPNHNVSFILLTSMLSRMANEIANVSKTEQTPRSSVELPQSPVSVRRRTLSKIPEVAIRQLISRNYAAVFAGAIIRTPDGAMKDKEQRLREERMSRMLEIFLDEGK</sequence>
<feature type="domain" description="Inositol polyphosphate-related phosphatase" evidence="2">
    <location>
        <begin position="51"/>
        <end position="451"/>
    </location>
</feature>
<dbReference type="InterPro" id="IPR008936">
    <property type="entry name" value="Rho_GTPase_activation_prot"/>
</dbReference>
<evidence type="ECO:0000256" key="1">
    <source>
        <dbReference type="SAM" id="MobiDB-lite"/>
    </source>
</evidence>
<organism evidence="3 4">
    <name type="scientific">Delitschia confertaspora ATCC 74209</name>
    <dbReference type="NCBI Taxonomy" id="1513339"/>
    <lineage>
        <taxon>Eukaryota</taxon>
        <taxon>Fungi</taxon>
        <taxon>Dikarya</taxon>
        <taxon>Ascomycota</taxon>
        <taxon>Pezizomycotina</taxon>
        <taxon>Dothideomycetes</taxon>
        <taxon>Pleosporomycetidae</taxon>
        <taxon>Pleosporales</taxon>
        <taxon>Delitschiaceae</taxon>
        <taxon>Delitschia</taxon>
    </lineage>
</organism>
<dbReference type="InterPro" id="IPR046985">
    <property type="entry name" value="IP5"/>
</dbReference>
<name>A0A9P4MTQ7_9PLEO</name>
<dbReference type="AlphaFoldDB" id="A0A9P4MTQ7"/>
<dbReference type="InterPro" id="IPR036691">
    <property type="entry name" value="Endo/exonu/phosph_ase_sf"/>
</dbReference>
<dbReference type="EMBL" id="ML993853">
    <property type="protein sequence ID" value="KAF2205584.1"/>
    <property type="molecule type" value="Genomic_DNA"/>
</dbReference>
<dbReference type="SUPFAM" id="SSF56219">
    <property type="entry name" value="DNase I-like"/>
    <property type="match status" value="1"/>
</dbReference>
<dbReference type="SMART" id="SM00128">
    <property type="entry name" value="IPPc"/>
    <property type="match status" value="1"/>
</dbReference>
<dbReference type="Gene3D" id="3.60.10.10">
    <property type="entry name" value="Endonuclease/exonuclease/phosphatase"/>
    <property type="match status" value="1"/>
</dbReference>
<dbReference type="Pfam" id="PF21310">
    <property type="entry name" value="OCRL-like_ASH"/>
    <property type="match status" value="1"/>
</dbReference>
<feature type="region of interest" description="Disordered" evidence="1">
    <location>
        <begin position="87"/>
        <end position="116"/>
    </location>
</feature>
<dbReference type="Gene3D" id="2.60.40.10">
    <property type="entry name" value="Immunoglobulins"/>
    <property type="match status" value="1"/>
</dbReference>